<keyword evidence="2" id="KW-1185">Reference proteome</keyword>
<gene>
    <name evidence="1" type="ORF">NLG97_g3033</name>
</gene>
<evidence type="ECO:0000313" key="2">
    <source>
        <dbReference type="Proteomes" id="UP001148737"/>
    </source>
</evidence>
<sequence>MKEKVRKLEAQLHEIRAEQRQQHFPHAPDGGMNFVPEATSTNSSFCGRNSSILVAPASLPRELRPGIVTTSSTAATNEPVLEAAQPCMAHLFARQHHYSASDLVDQYNYATAGSPDHVSSTPSVGLPGGSPMQQRLSRDTSAAPIPKQESLQVDVHCKYAGVVGGCFPWHTSPVHNDTLDMPLAVPHPKVSEESGGDGEVSSNSTPWLNSPSMASATSINTGTFARQGITYTSLCSCLSSTTAGGVLCTRLIDRFSSIEERLAYVLRCAQDAGFDTFDSMAAQFYASKVNSCRSLSMD</sequence>
<organism evidence="1 2">
    <name type="scientific">Lecanicillium saksenae</name>
    <dbReference type="NCBI Taxonomy" id="468837"/>
    <lineage>
        <taxon>Eukaryota</taxon>
        <taxon>Fungi</taxon>
        <taxon>Dikarya</taxon>
        <taxon>Ascomycota</taxon>
        <taxon>Pezizomycotina</taxon>
        <taxon>Sordariomycetes</taxon>
        <taxon>Hypocreomycetidae</taxon>
        <taxon>Hypocreales</taxon>
        <taxon>Cordycipitaceae</taxon>
        <taxon>Lecanicillium</taxon>
    </lineage>
</organism>
<name>A0ACC1R0H6_9HYPO</name>
<dbReference type="Proteomes" id="UP001148737">
    <property type="component" value="Unassembled WGS sequence"/>
</dbReference>
<dbReference type="EMBL" id="JANAKD010000234">
    <property type="protein sequence ID" value="KAJ3495937.1"/>
    <property type="molecule type" value="Genomic_DNA"/>
</dbReference>
<reference evidence="1" key="1">
    <citation type="submission" date="2022-07" db="EMBL/GenBank/DDBJ databases">
        <title>Genome Sequence of Lecanicillium saksenae.</title>
        <authorList>
            <person name="Buettner E."/>
        </authorList>
    </citation>
    <scope>NUCLEOTIDE SEQUENCE</scope>
    <source>
        <strain evidence="1">VT-O1</strain>
    </source>
</reference>
<protein>
    <submittedName>
        <fullName evidence="1">Uncharacterized protein</fullName>
    </submittedName>
</protein>
<accession>A0ACC1R0H6</accession>
<proteinExistence type="predicted"/>
<comment type="caution">
    <text evidence="1">The sequence shown here is derived from an EMBL/GenBank/DDBJ whole genome shotgun (WGS) entry which is preliminary data.</text>
</comment>
<evidence type="ECO:0000313" key="1">
    <source>
        <dbReference type="EMBL" id="KAJ3495937.1"/>
    </source>
</evidence>